<accession>A0AAW0AEY1</accession>
<evidence type="ECO:0000313" key="3">
    <source>
        <dbReference type="EMBL" id="KAK7007926.1"/>
    </source>
</evidence>
<feature type="region of interest" description="Disordered" evidence="1">
    <location>
        <begin position="124"/>
        <end position="145"/>
    </location>
</feature>
<dbReference type="EMBL" id="JAWWNJ010000069">
    <property type="protein sequence ID" value="KAK7007926.1"/>
    <property type="molecule type" value="Genomic_DNA"/>
</dbReference>
<keyword evidence="2" id="KW-1133">Transmembrane helix</keyword>
<organism evidence="3 4">
    <name type="scientific">Favolaschia claudopus</name>
    <dbReference type="NCBI Taxonomy" id="2862362"/>
    <lineage>
        <taxon>Eukaryota</taxon>
        <taxon>Fungi</taxon>
        <taxon>Dikarya</taxon>
        <taxon>Basidiomycota</taxon>
        <taxon>Agaricomycotina</taxon>
        <taxon>Agaricomycetes</taxon>
        <taxon>Agaricomycetidae</taxon>
        <taxon>Agaricales</taxon>
        <taxon>Marasmiineae</taxon>
        <taxon>Mycenaceae</taxon>
        <taxon>Favolaschia</taxon>
    </lineage>
</organism>
<sequence length="162" mass="17714">MGRETYALCTGPPMTPSAALEAGIVPTSDSTIPDLSREEQIAALIMHLVSLALLLPTYIFLLIKHNYATSRIDDDALSLFLTALIFCLTGLPVLLGVVVVTAIYTRRPVRWLWVCRDKGGEDEDVVAPDVPERQPVDDDDIKSERDIAPPATTDAKLVVEKV</sequence>
<keyword evidence="2" id="KW-0472">Membrane</keyword>
<protein>
    <submittedName>
        <fullName evidence="3">Uncharacterized protein</fullName>
    </submittedName>
</protein>
<proteinExistence type="predicted"/>
<evidence type="ECO:0000313" key="4">
    <source>
        <dbReference type="Proteomes" id="UP001362999"/>
    </source>
</evidence>
<dbReference type="Proteomes" id="UP001362999">
    <property type="component" value="Unassembled WGS sequence"/>
</dbReference>
<name>A0AAW0AEY1_9AGAR</name>
<comment type="caution">
    <text evidence="3">The sequence shown here is derived from an EMBL/GenBank/DDBJ whole genome shotgun (WGS) entry which is preliminary data.</text>
</comment>
<keyword evidence="4" id="KW-1185">Reference proteome</keyword>
<feature type="transmembrane region" description="Helical" evidence="2">
    <location>
        <begin position="41"/>
        <end position="63"/>
    </location>
</feature>
<gene>
    <name evidence="3" type="ORF">R3P38DRAFT_3026707</name>
</gene>
<feature type="compositionally biased region" description="Basic and acidic residues" evidence="1">
    <location>
        <begin position="130"/>
        <end position="145"/>
    </location>
</feature>
<evidence type="ECO:0000256" key="1">
    <source>
        <dbReference type="SAM" id="MobiDB-lite"/>
    </source>
</evidence>
<feature type="transmembrane region" description="Helical" evidence="2">
    <location>
        <begin position="83"/>
        <end position="104"/>
    </location>
</feature>
<reference evidence="3 4" key="1">
    <citation type="journal article" date="2024" name="J Genomics">
        <title>Draft genome sequencing and assembly of Favolaschia claudopus CIRM-BRFM 2984 isolated from oak limbs.</title>
        <authorList>
            <person name="Navarro D."/>
            <person name="Drula E."/>
            <person name="Chaduli D."/>
            <person name="Cazenave R."/>
            <person name="Ahrendt S."/>
            <person name="Wang J."/>
            <person name="Lipzen A."/>
            <person name="Daum C."/>
            <person name="Barry K."/>
            <person name="Grigoriev I.V."/>
            <person name="Favel A."/>
            <person name="Rosso M.N."/>
            <person name="Martin F."/>
        </authorList>
    </citation>
    <scope>NUCLEOTIDE SEQUENCE [LARGE SCALE GENOMIC DNA]</scope>
    <source>
        <strain evidence="3 4">CIRM-BRFM 2984</strain>
    </source>
</reference>
<evidence type="ECO:0000256" key="2">
    <source>
        <dbReference type="SAM" id="Phobius"/>
    </source>
</evidence>
<dbReference type="AlphaFoldDB" id="A0AAW0AEY1"/>
<keyword evidence="2" id="KW-0812">Transmembrane</keyword>